<accession>A0A0R2JNI5</accession>
<dbReference type="AlphaFoldDB" id="A0A0R2JNI5"/>
<name>A0A0R2JNI5_9LACO</name>
<dbReference type="InterPro" id="IPR029021">
    <property type="entry name" value="Prot-tyrosine_phosphatase-like"/>
</dbReference>
<evidence type="ECO:0000313" key="3">
    <source>
        <dbReference type="Proteomes" id="UP000051673"/>
    </source>
</evidence>
<protein>
    <submittedName>
        <fullName evidence="2">Protein tyrosine serine phosphatase</fullName>
    </submittedName>
</protein>
<dbReference type="RefSeq" id="WP_057786491.1">
    <property type="nucleotide sequence ID" value="NZ_JQCD01000018.1"/>
</dbReference>
<evidence type="ECO:0000313" key="2">
    <source>
        <dbReference type="EMBL" id="KRN77446.1"/>
    </source>
</evidence>
<proteinExistence type="inferred from homology"/>
<dbReference type="SUPFAM" id="SSF52799">
    <property type="entry name" value="(Phosphotyrosine protein) phosphatases II"/>
    <property type="match status" value="1"/>
</dbReference>
<gene>
    <name evidence="2" type="ORF">IV67_GL001497</name>
</gene>
<dbReference type="PANTHER" id="PTHR31126">
    <property type="entry name" value="TYROSINE-PROTEIN PHOSPHATASE"/>
    <property type="match status" value="1"/>
</dbReference>
<dbReference type="InterPro" id="IPR016130">
    <property type="entry name" value="Tyr_Pase_AS"/>
</dbReference>
<dbReference type="EMBL" id="JQCD01000018">
    <property type="protein sequence ID" value="KRN77446.1"/>
    <property type="molecule type" value="Genomic_DNA"/>
</dbReference>
<keyword evidence="3" id="KW-1185">Reference proteome</keyword>
<dbReference type="STRING" id="1620.IV67_GL001497"/>
<evidence type="ECO:0000256" key="1">
    <source>
        <dbReference type="ARBA" id="ARBA00009580"/>
    </source>
</evidence>
<dbReference type="Gene3D" id="3.90.190.10">
    <property type="entry name" value="Protein tyrosine phosphatase superfamily"/>
    <property type="match status" value="1"/>
</dbReference>
<dbReference type="PATRIC" id="fig|1620.3.peg.1527"/>
<dbReference type="Proteomes" id="UP000051673">
    <property type="component" value="Unassembled WGS sequence"/>
</dbReference>
<organism evidence="2 3">
    <name type="scientific">Weissella minor</name>
    <dbReference type="NCBI Taxonomy" id="1620"/>
    <lineage>
        <taxon>Bacteria</taxon>
        <taxon>Bacillati</taxon>
        <taxon>Bacillota</taxon>
        <taxon>Bacilli</taxon>
        <taxon>Lactobacillales</taxon>
        <taxon>Lactobacillaceae</taxon>
        <taxon>Weissella</taxon>
    </lineage>
</organism>
<dbReference type="Pfam" id="PF13350">
    <property type="entry name" value="Y_phosphatase3"/>
    <property type="match status" value="1"/>
</dbReference>
<dbReference type="InterPro" id="IPR026893">
    <property type="entry name" value="Tyr/Ser_Pase_IphP-type"/>
</dbReference>
<dbReference type="GO" id="GO:0004721">
    <property type="term" value="F:phosphoprotein phosphatase activity"/>
    <property type="evidence" value="ECO:0007669"/>
    <property type="project" value="InterPro"/>
</dbReference>
<reference evidence="2 3" key="1">
    <citation type="journal article" date="2015" name="Genome Announc.">
        <title>Expanding the biotechnology potential of lactobacilli through comparative genomics of 213 strains and associated genera.</title>
        <authorList>
            <person name="Sun Z."/>
            <person name="Harris H.M."/>
            <person name="McCann A."/>
            <person name="Guo C."/>
            <person name="Argimon S."/>
            <person name="Zhang W."/>
            <person name="Yang X."/>
            <person name="Jeffery I.B."/>
            <person name="Cooney J.C."/>
            <person name="Kagawa T.F."/>
            <person name="Liu W."/>
            <person name="Song Y."/>
            <person name="Salvetti E."/>
            <person name="Wrobel A."/>
            <person name="Rasinkangas P."/>
            <person name="Parkhill J."/>
            <person name="Rea M.C."/>
            <person name="O'Sullivan O."/>
            <person name="Ritari J."/>
            <person name="Douillard F.P."/>
            <person name="Paul Ross R."/>
            <person name="Yang R."/>
            <person name="Briner A.E."/>
            <person name="Felis G.E."/>
            <person name="de Vos W.M."/>
            <person name="Barrangou R."/>
            <person name="Klaenhammer T.R."/>
            <person name="Caufield P.W."/>
            <person name="Cui Y."/>
            <person name="Zhang H."/>
            <person name="O'Toole P.W."/>
        </authorList>
    </citation>
    <scope>NUCLEOTIDE SEQUENCE [LARGE SCALE GENOMIC DNA]</scope>
    <source>
        <strain evidence="2 3">DSM 20014</strain>
    </source>
</reference>
<comment type="caution">
    <text evidence="2">The sequence shown here is derived from an EMBL/GenBank/DDBJ whole genome shotgun (WGS) entry which is preliminary data.</text>
</comment>
<comment type="similarity">
    <text evidence="1">Belongs to the protein-tyrosine phosphatase family.</text>
</comment>
<sequence length="252" mass="28170">MDEKTLDIVNFRDIGGYTGLAGMLKPNYFYRSAQLTDLTDAQKTGLVADKKIKTIIDFRTDEEVQNTPDSDVTGIAYRQIDVLGAGSGAPSFDAMLQNAEAGQAFMLDTYAELVLSKQAQQAYHDFLMHLIEQPEAIVFHCFAGKDRTGYAAALILKIAGIDNHTILEDYLLTNDMRRVENERAIAEIQTHVHATPEDLVGLQKLFEVDASYLKQSVQTIEAAFGTFENYLQKGLALPADYIQRFRDIYLEA</sequence>
<dbReference type="PROSITE" id="PS00383">
    <property type="entry name" value="TYR_PHOSPHATASE_1"/>
    <property type="match status" value="1"/>
</dbReference>
<dbReference type="OrthoDB" id="1188001at2"/>
<dbReference type="PANTHER" id="PTHR31126:SF1">
    <property type="entry name" value="TYROSINE SPECIFIC PROTEIN PHOSPHATASES DOMAIN-CONTAINING PROTEIN"/>
    <property type="match status" value="1"/>
</dbReference>